<dbReference type="AlphaFoldDB" id="A0A9N7YBZ8"/>
<feature type="region of interest" description="Disordered" evidence="1">
    <location>
        <begin position="122"/>
        <end position="149"/>
    </location>
</feature>
<comment type="caution">
    <text evidence="2">The sequence shown here is derived from an EMBL/GenBank/DDBJ whole genome shotgun (WGS) entry which is preliminary data.</text>
</comment>
<name>A0A9N7YBZ8_PLEPL</name>
<evidence type="ECO:0000313" key="2">
    <source>
        <dbReference type="EMBL" id="CAB1420617.1"/>
    </source>
</evidence>
<gene>
    <name evidence="2" type="ORF">PLEPLA_LOCUS8492</name>
</gene>
<keyword evidence="3" id="KW-1185">Reference proteome</keyword>
<accession>A0A9N7YBZ8</accession>
<feature type="compositionally biased region" description="Polar residues" evidence="1">
    <location>
        <begin position="139"/>
        <end position="149"/>
    </location>
</feature>
<evidence type="ECO:0000256" key="1">
    <source>
        <dbReference type="SAM" id="MobiDB-lite"/>
    </source>
</evidence>
<sequence length="149" mass="16460">MVCQRFSRKNVPTHGKDFLALGLVVWSSRGKFSGLSPDGTCGYVGSHCSLQRLWLEIPSPMPKGESLCAACHCRRGFPRHSTVRQEVAREEDFHLCNRETWWWCYCDSRAVPWSLGQNAAGRGPTLQAPSAASRANELPGQTNGVLIGD</sequence>
<reference evidence="2" key="1">
    <citation type="submission" date="2020-03" db="EMBL/GenBank/DDBJ databases">
        <authorList>
            <person name="Weist P."/>
        </authorList>
    </citation>
    <scope>NUCLEOTIDE SEQUENCE</scope>
</reference>
<organism evidence="2 3">
    <name type="scientific">Pleuronectes platessa</name>
    <name type="common">European plaice</name>
    <dbReference type="NCBI Taxonomy" id="8262"/>
    <lineage>
        <taxon>Eukaryota</taxon>
        <taxon>Metazoa</taxon>
        <taxon>Chordata</taxon>
        <taxon>Craniata</taxon>
        <taxon>Vertebrata</taxon>
        <taxon>Euteleostomi</taxon>
        <taxon>Actinopterygii</taxon>
        <taxon>Neopterygii</taxon>
        <taxon>Teleostei</taxon>
        <taxon>Neoteleostei</taxon>
        <taxon>Acanthomorphata</taxon>
        <taxon>Carangaria</taxon>
        <taxon>Pleuronectiformes</taxon>
        <taxon>Pleuronectoidei</taxon>
        <taxon>Pleuronectidae</taxon>
        <taxon>Pleuronectes</taxon>
    </lineage>
</organism>
<evidence type="ECO:0000313" key="3">
    <source>
        <dbReference type="Proteomes" id="UP001153269"/>
    </source>
</evidence>
<dbReference type="Proteomes" id="UP001153269">
    <property type="component" value="Unassembled WGS sequence"/>
</dbReference>
<proteinExistence type="predicted"/>
<protein>
    <submittedName>
        <fullName evidence="2">Uncharacterized protein</fullName>
    </submittedName>
</protein>
<dbReference type="EMBL" id="CADEAL010000469">
    <property type="protein sequence ID" value="CAB1420617.1"/>
    <property type="molecule type" value="Genomic_DNA"/>
</dbReference>